<sequence>MKAQNVGIGTTFPVARLHVADSSVLFSATGYPTLTPGQPPVQGLGRRMMWYSDKAAFRAGFVDGTQWNKDSIGMASFAGGYNAKASGNQSVSLGLGTSASGLSSTAIGVGALASGEGAVAIGFDAMASGDISTSMGYKTFAKSCFEMTVGTCSTNYTPTSLISWIPTDRLFVVGNGSEQSMRSDAMVILKNGNIGIGNSTPEFKLSFAPSLGDKISLWSNSSNSYGLGIQSSLLQIHTDISAADIAFGYGSSATFSETMRIKGTGNVGIGNPNPNAKLDVNGTVRFTKVDCINNFCPPNSAIRLTPNLHLNATTNNAVIVNWDNINAGTNDPSFRVGNGDATDVFYVTYSGDAWLQGTLTQASDIRLKKDIRPLQHSLEKISMLNGYNYHWKSGNLSSDLQTGVIAQEVQKLFPDLVHEDANGILSVNYSGLIPVLIESTKELKEQIEELKKQNEEVLRALKQLQKKSN</sequence>
<comment type="caution">
    <text evidence="3">The sequence shown here is derived from an EMBL/GenBank/DDBJ whole genome shotgun (WGS) entry which is preliminary data.</text>
</comment>
<dbReference type="PANTHER" id="PTHR13029:SF18">
    <property type="entry name" value="MYELIN REGULATORY FACTOR HOMOLOG 1"/>
    <property type="match status" value="1"/>
</dbReference>
<dbReference type="AlphaFoldDB" id="A0A9D7SSY8"/>
<feature type="domain" description="Peptidase S74" evidence="2">
    <location>
        <begin position="363"/>
        <end position="454"/>
    </location>
</feature>
<dbReference type="InterPro" id="IPR051577">
    <property type="entry name" value="MRF-like"/>
</dbReference>
<evidence type="ECO:0000256" key="1">
    <source>
        <dbReference type="SAM" id="Coils"/>
    </source>
</evidence>
<dbReference type="SUPFAM" id="SSF101967">
    <property type="entry name" value="Adhesin YadA, collagen-binding domain"/>
    <property type="match status" value="1"/>
</dbReference>
<evidence type="ECO:0000313" key="3">
    <source>
        <dbReference type="EMBL" id="MBK9982517.1"/>
    </source>
</evidence>
<dbReference type="Proteomes" id="UP000808337">
    <property type="component" value="Unassembled WGS sequence"/>
</dbReference>
<dbReference type="Gene3D" id="2.150.10.10">
    <property type="entry name" value="Serralysin-like metalloprotease, C-terminal"/>
    <property type="match status" value="1"/>
</dbReference>
<dbReference type="GO" id="GO:0003700">
    <property type="term" value="F:DNA-binding transcription factor activity"/>
    <property type="evidence" value="ECO:0007669"/>
    <property type="project" value="TreeGrafter"/>
</dbReference>
<gene>
    <name evidence="3" type="ORF">IPP15_08840</name>
</gene>
<evidence type="ECO:0000259" key="2">
    <source>
        <dbReference type="PROSITE" id="PS51688"/>
    </source>
</evidence>
<dbReference type="Pfam" id="PF13884">
    <property type="entry name" value="Peptidase_S74"/>
    <property type="match status" value="1"/>
</dbReference>
<dbReference type="GO" id="GO:0019867">
    <property type="term" value="C:outer membrane"/>
    <property type="evidence" value="ECO:0007669"/>
    <property type="project" value="InterPro"/>
</dbReference>
<dbReference type="EMBL" id="JADKGY010000006">
    <property type="protein sequence ID" value="MBK9982517.1"/>
    <property type="molecule type" value="Genomic_DNA"/>
</dbReference>
<keyword evidence="1" id="KW-0175">Coiled coil</keyword>
<organism evidence="3 4">
    <name type="scientific">Candidatus Opimibacter skivensis</name>
    <dbReference type="NCBI Taxonomy" id="2982028"/>
    <lineage>
        <taxon>Bacteria</taxon>
        <taxon>Pseudomonadati</taxon>
        <taxon>Bacteroidota</taxon>
        <taxon>Saprospiria</taxon>
        <taxon>Saprospirales</taxon>
        <taxon>Saprospiraceae</taxon>
        <taxon>Candidatus Opimibacter</taxon>
    </lineage>
</organism>
<proteinExistence type="predicted"/>
<protein>
    <submittedName>
        <fullName evidence="3">Tail fiber domain-containing protein</fullName>
    </submittedName>
</protein>
<dbReference type="PANTHER" id="PTHR13029">
    <property type="match status" value="1"/>
</dbReference>
<name>A0A9D7SSY8_9BACT</name>
<accession>A0A9D7SSY8</accession>
<dbReference type="CDD" id="cd12820">
    <property type="entry name" value="LbR_YadA-like"/>
    <property type="match status" value="1"/>
</dbReference>
<dbReference type="GO" id="GO:0045893">
    <property type="term" value="P:positive regulation of DNA-templated transcription"/>
    <property type="evidence" value="ECO:0007669"/>
    <property type="project" value="TreeGrafter"/>
</dbReference>
<feature type="coiled-coil region" evidence="1">
    <location>
        <begin position="433"/>
        <end position="467"/>
    </location>
</feature>
<evidence type="ECO:0000313" key="4">
    <source>
        <dbReference type="Proteomes" id="UP000808337"/>
    </source>
</evidence>
<dbReference type="InterPro" id="IPR011049">
    <property type="entry name" value="Serralysin-like_metalloprot_C"/>
</dbReference>
<dbReference type="GO" id="GO:0016540">
    <property type="term" value="P:protein autoprocessing"/>
    <property type="evidence" value="ECO:0007669"/>
    <property type="project" value="TreeGrafter"/>
</dbReference>
<dbReference type="PROSITE" id="PS51688">
    <property type="entry name" value="ICA"/>
    <property type="match status" value="1"/>
</dbReference>
<dbReference type="InterPro" id="IPR008640">
    <property type="entry name" value="Adhesin_Head_dom"/>
</dbReference>
<dbReference type="InterPro" id="IPR030392">
    <property type="entry name" value="S74_ICA"/>
</dbReference>
<dbReference type="Pfam" id="PF05658">
    <property type="entry name" value="YadA_head"/>
    <property type="match status" value="2"/>
</dbReference>
<reference evidence="3 4" key="1">
    <citation type="submission" date="2020-10" db="EMBL/GenBank/DDBJ databases">
        <title>Connecting structure to function with the recovery of over 1000 high-quality activated sludge metagenome-assembled genomes encoding full-length rRNA genes using long-read sequencing.</title>
        <authorList>
            <person name="Singleton C.M."/>
            <person name="Petriglieri F."/>
            <person name="Kristensen J.M."/>
            <person name="Kirkegaard R.H."/>
            <person name="Michaelsen T.Y."/>
            <person name="Andersen M.H."/>
            <person name="Karst S.M."/>
            <person name="Dueholm M.S."/>
            <person name="Nielsen P.H."/>
            <person name="Albertsen M."/>
        </authorList>
    </citation>
    <scope>NUCLEOTIDE SEQUENCE [LARGE SCALE GENOMIC DNA]</scope>
    <source>
        <strain evidence="3">Ribe_18-Q3-R11-54_MAXAC.273</strain>
    </source>
</reference>
<dbReference type="GO" id="GO:0043565">
    <property type="term" value="F:sequence-specific DNA binding"/>
    <property type="evidence" value="ECO:0007669"/>
    <property type="project" value="TreeGrafter"/>
</dbReference>